<accession>A0AAV4QX86</accession>
<dbReference type="Proteomes" id="UP001054837">
    <property type="component" value="Unassembled WGS sequence"/>
</dbReference>
<name>A0AAV4QX86_9ARAC</name>
<sequence>MSLRRTVNESTFAQAANNSLCRSLLVLQGGSLLLRIGNLSVQDVVLRLSPHLFFRFGERTKLILLFYNPGNSGFFNFNCCSNIPHRYCIVLT</sequence>
<keyword evidence="2" id="KW-1185">Reference proteome</keyword>
<proteinExistence type="predicted"/>
<reference evidence="1 2" key="1">
    <citation type="submission" date="2021-06" db="EMBL/GenBank/DDBJ databases">
        <title>Caerostris darwini draft genome.</title>
        <authorList>
            <person name="Kono N."/>
            <person name="Arakawa K."/>
        </authorList>
    </citation>
    <scope>NUCLEOTIDE SEQUENCE [LARGE SCALE GENOMIC DNA]</scope>
</reference>
<evidence type="ECO:0000313" key="2">
    <source>
        <dbReference type="Proteomes" id="UP001054837"/>
    </source>
</evidence>
<dbReference type="AlphaFoldDB" id="A0AAV4QX86"/>
<evidence type="ECO:0000313" key="1">
    <source>
        <dbReference type="EMBL" id="GIY13867.1"/>
    </source>
</evidence>
<dbReference type="EMBL" id="BPLQ01005290">
    <property type="protein sequence ID" value="GIY13867.1"/>
    <property type="molecule type" value="Genomic_DNA"/>
</dbReference>
<organism evidence="1 2">
    <name type="scientific">Caerostris darwini</name>
    <dbReference type="NCBI Taxonomy" id="1538125"/>
    <lineage>
        <taxon>Eukaryota</taxon>
        <taxon>Metazoa</taxon>
        <taxon>Ecdysozoa</taxon>
        <taxon>Arthropoda</taxon>
        <taxon>Chelicerata</taxon>
        <taxon>Arachnida</taxon>
        <taxon>Araneae</taxon>
        <taxon>Araneomorphae</taxon>
        <taxon>Entelegynae</taxon>
        <taxon>Araneoidea</taxon>
        <taxon>Araneidae</taxon>
        <taxon>Caerostris</taxon>
    </lineage>
</organism>
<protein>
    <submittedName>
        <fullName evidence="1">Uncharacterized protein</fullName>
    </submittedName>
</protein>
<gene>
    <name evidence="1" type="ORF">CDAR_524731</name>
</gene>
<comment type="caution">
    <text evidence="1">The sequence shown here is derived from an EMBL/GenBank/DDBJ whole genome shotgun (WGS) entry which is preliminary data.</text>
</comment>